<dbReference type="Pfam" id="PF13676">
    <property type="entry name" value="TIR_2"/>
    <property type="match status" value="1"/>
</dbReference>
<evidence type="ECO:0000259" key="3">
    <source>
        <dbReference type="Pfam" id="PF13676"/>
    </source>
</evidence>
<dbReference type="HOGENOM" id="CLU_006821_0_0_5"/>
<dbReference type="Proteomes" id="UP000005667">
    <property type="component" value="Chromosome"/>
</dbReference>
<evidence type="ECO:0000259" key="4">
    <source>
        <dbReference type="Pfam" id="PF16095"/>
    </source>
</evidence>
<dbReference type="EMBL" id="FQ311868">
    <property type="protein sequence ID" value="CBS87910.1"/>
    <property type="molecule type" value="Genomic_DNA"/>
</dbReference>
<dbReference type="InterPro" id="IPR035897">
    <property type="entry name" value="Toll_tir_struct_dom_sf"/>
</dbReference>
<organism evidence="5 6">
    <name type="scientific">Azospirillum lipoferum (strain 4B)</name>
    <dbReference type="NCBI Taxonomy" id="862719"/>
    <lineage>
        <taxon>Bacteria</taxon>
        <taxon>Pseudomonadati</taxon>
        <taxon>Pseudomonadota</taxon>
        <taxon>Alphaproteobacteria</taxon>
        <taxon>Rhodospirillales</taxon>
        <taxon>Azospirillaceae</taxon>
        <taxon>Azospirillum</taxon>
    </lineage>
</organism>
<keyword evidence="2" id="KW-0677">Repeat</keyword>
<dbReference type="SUPFAM" id="SSF52075">
    <property type="entry name" value="Outer arm dynein light chain 1"/>
    <property type="match status" value="1"/>
</dbReference>
<dbReference type="AlphaFoldDB" id="G7Z624"/>
<protein>
    <recommendedName>
        <fullName evidence="7">TIR domain-containing protein</fullName>
    </recommendedName>
</protein>
<dbReference type="Pfam" id="PF12799">
    <property type="entry name" value="LRR_4"/>
    <property type="match status" value="1"/>
</dbReference>
<proteinExistence type="predicted"/>
<dbReference type="SUPFAM" id="SSF52200">
    <property type="entry name" value="Toll/Interleukin receptor TIR domain"/>
    <property type="match status" value="1"/>
</dbReference>
<dbReference type="InterPro" id="IPR000157">
    <property type="entry name" value="TIR_dom"/>
</dbReference>
<evidence type="ECO:0000256" key="1">
    <source>
        <dbReference type="ARBA" id="ARBA00022614"/>
    </source>
</evidence>
<sequence length="1026" mass="112383">MDCSLTSVSDLSPLNGLNSLQQLNCSGTSVSDLSPLNGLRGLQQLDCSLTSVSDLSPLSGLSDLQQLSCSSTSVSDLSPLSGLSGLQQLDCSSTSVSDLFPLSGLSGLQQLSCSSTSVSDLFPLSGLSGLQELSCSGTSVSDLSPLSGLNGLQQLDCSLTSVSDLSPLSGLSGLQELSCSGTSVSDLSPLSGLSGLQELSCSGTSVSDLSPLSGLSGLQQLYCSGTSVSDLSPLSGLSGLQQLSCSGTSVNDLSPLSGLSGLQQLYCSVTSVSDLSPLSGLSGLQELSCSDTSVSDLFPLSGLSSLQELYLYNVEIPGIPTAGVLSQEPDDNCLDRLRAHWADLAAGEEAVPTVKLLLLGNGRVGKTQIARKLAGLPFESESVSTHGIRIGRIDLDGESQIRLHVWDFGGQDIYHGAHALFLSSPALLAVVWARKVENEPTHTYGGLEFRNQPLPYWLAVAHHQGHRYSPRLVIQTRCERKDQEEARPPAPDGLLNAPDRYCDILRVSAETGRRFDALRDCLRDAVEWMRDSERLGVAKVGAGRLRVQRRLEQMRDEDEARPPAERRHRLLTMEAFTAICAEKDDVSSPEALLVWLDAEGTVFHRPGLFHNHVVLDQNWALEAIYAVFDRDRGALQQIRHNNGRFTRDLLDRLVWADHLPADRALFVSMMLSCGICFKHREIPDGRERVVEYIAPDLLPAEDSVRDDLGGLWDEELPTEQAVFRYPLLHDGLIRTIMAEIGEKAGDRALYWKGGLCGYEKTCGSRLRIEQVPTGPESWQGEIRVRTQKGQAALLLDRLIGIVERAQSRIGLRAENVDHPKRSKPEREETPLVFDKPPQGPECFVSYSWGDDSPEGREHTKLIDDLCAKAKERGHIIRRDKNELKIGDSITDFMRRIGAGDRIFVILSKGYLESPNCMFELSEIWRTSCQDSGDFLKRVRVYIVPGFSIRKAVDRVKWGAYWQAEFKELNSFTQDGATKLGQDGMNELRRMQAYYLYVADILATMNSILRPGNLEELLAYGFDDPPA</sequence>
<dbReference type="PANTHER" id="PTHR18849">
    <property type="entry name" value="LEUCINE RICH REPEAT PROTEIN"/>
    <property type="match status" value="1"/>
</dbReference>
<dbReference type="InterPro" id="IPR032675">
    <property type="entry name" value="LRR_dom_sf"/>
</dbReference>
<gene>
    <name evidence="5" type="ordered locus">AZOLI_2723</name>
</gene>
<dbReference type="KEGG" id="ali:AZOLI_2723"/>
<dbReference type="Pfam" id="PF16095">
    <property type="entry name" value="COR-A"/>
    <property type="match status" value="1"/>
</dbReference>
<dbReference type="InterPro" id="IPR025875">
    <property type="entry name" value="Leu-rich_rpt_4"/>
</dbReference>
<evidence type="ECO:0000313" key="5">
    <source>
        <dbReference type="EMBL" id="CBS87910.1"/>
    </source>
</evidence>
<accession>G7Z624</accession>
<dbReference type="SUPFAM" id="SSF52058">
    <property type="entry name" value="L domain-like"/>
    <property type="match status" value="1"/>
</dbReference>
<feature type="domain" description="COR" evidence="4">
    <location>
        <begin position="564"/>
        <end position="698"/>
    </location>
</feature>
<keyword evidence="1" id="KW-0433">Leucine-rich repeat</keyword>
<dbReference type="Pfam" id="PF08477">
    <property type="entry name" value="Roc"/>
    <property type="match status" value="1"/>
</dbReference>
<dbReference type="InterPro" id="IPR032171">
    <property type="entry name" value="COR-A"/>
</dbReference>
<dbReference type="SUPFAM" id="SSF52540">
    <property type="entry name" value="P-loop containing nucleoside triphosphate hydrolases"/>
    <property type="match status" value="1"/>
</dbReference>
<dbReference type="PANTHER" id="PTHR18849:SF0">
    <property type="entry name" value="CILIA- AND FLAGELLA-ASSOCIATED PROTEIN 410-RELATED"/>
    <property type="match status" value="1"/>
</dbReference>
<dbReference type="GO" id="GO:0007165">
    <property type="term" value="P:signal transduction"/>
    <property type="evidence" value="ECO:0007669"/>
    <property type="project" value="InterPro"/>
</dbReference>
<reference evidence="6" key="1">
    <citation type="journal article" date="2011" name="PLoS Genet.">
        <title>Azospirillum genomes reveal transition of bacteria from aquatic to terrestrial environments.</title>
        <authorList>
            <person name="Wisniewski-Dye F."/>
            <person name="Borziak K."/>
            <person name="Khalsa-Moyers G."/>
            <person name="Alexandre G."/>
            <person name="Sukharnikov L.O."/>
            <person name="Wuichet K."/>
            <person name="Hurst G.B."/>
            <person name="McDonald W.H."/>
            <person name="Robertson J.S."/>
            <person name="Barbe V."/>
            <person name="Calteau A."/>
            <person name="Rouy Z."/>
            <person name="Mangenot S."/>
            <person name="Prigent-Combaret C."/>
            <person name="Normand P."/>
            <person name="Boyer M."/>
            <person name="Siguier P."/>
            <person name="Dessaux Y."/>
            <person name="Elmerich C."/>
            <person name="Condemine G."/>
            <person name="Krishnen G."/>
            <person name="Kennedy I."/>
            <person name="Paterson A.H."/>
            <person name="Gonzalez V."/>
            <person name="Mavingui P."/>
            <person name="Zhulin I.B."/>
        </authorList>
    </citation>
    <scope>NUCLEOTIDE SEQUENCE [LARGE SCALE GENOMIC DNA]</scope>
    <source>
        <strain evidence="6">4B</strain>
    </source>
</reference>
<evidence type="ECO:0000256" key="2">
    <source>
        <dbReference type="ARBA" id="ARBA00022737"/>
    </source>
</evidence>
<dbReference type="Gene3D" id="3.40.50.10140">
    <property type="entry name" value="Toll/interleukin-1 receptor homology (TIR) domain"/>
    <property type="match status" value="1"/>
</dbReference>
<feature type="domain" description="TIR" evidence="3">
    <location>
        <begin position="843"/>
        <end position="967"/>
    </location>
</feature>
<name>G7Z624_AZOL4</name>
<evidence type="ECO:0000313" key="6">
    <source>
        <dbReference type="Proteomes" id="UP000005667"/>
    </source>
</evidence>
<dbReference type="STRING" id="862719.AZOLI_2723"/>
<dbReference type="Gene3D" id="3.80.10.10">
    <property type="entry name" value="Ribonuclease Inhibitor"/>
    <property type="match status" value="2"/>
</dbReference>
<dbReference type="InterPro" id="IPR027417">
    <property type="entry name" value="P-loop_NTPase"/>
</dbReference>
<evidence type="ECO:0008006" key="7">
    <source>
        <dbReference type="Google" id="ProtNLM"/>
    </source>
</evidence>
<keyword evidence="6" id="KW-1185">Reference proteome</keyword>
<dbReference type="Gene3D" id="3.40.50.300">
    <property type="entry name" value="P-loop containing nucleotide triphosphate hydrolases"/>
    <property type="match status" value="1"/>
</dbReference>